<evidence type="ECO:0000313" key="3">
    <source>
        <dbReference type="Proteomes" id="UP001595975"/>
    </source>
</evidence>
<sequence length="344" mass="37307">MSAPALRTAAGLWCRDVISCTWATLAEHVARAGRDPLHVLGLHWEFRFRPGDVRSEEFYFAGAWPEDLARSLAPESGIGSRWHRADDDEDPLAELAAHTDAGRPVIAAVDNYHLPFRPAYHDVHAAHLVVVHAVDRAAGTVTVSDAMPPAFAGAITAKDFRNSWESVNPSDEQDAFFSDSRIDRRYLTVTVPAELPALDPPGLRRALDGNVRGFTGAAAHGPEGDWTGLAGLTRFLADLRERTAAGDGGALRDAYPFGWGMQAQAGLHGELLRRFGAEHDVPALREAGRRVEAVAHAWTGVRLCAAHGHPDPLAALPELDAHATRLDEAYRHAVAAVHEAWRAL</sequence>
<evidence type="ECO:0000259" key="1">
    <source>
        <dbReference type="Pfam" id="PF14399"/>
    </source>
</evidence>
<name>A0ABW0X060_9ACTN</name>
<dbReference type="EMBL" id="JBHSOF010000013">
    <property type="protein sequence ID" value="MFC5663907.1"/>
    <property type="molecule type" value="Genomic_DNA"/>
</dbReference>
<dbReference type="InterPro" id="IPR026935">
    <property type="entry name" value="BtrH_N"/>
</dbReference>
<comment type="caution">
    <text evidence="2">The sequence shown here is derived from an EMBL/GenBank/DDBJ whole genome shotgun (WGS) entry which is preliminary data.</text>
</comment>
<protein>
    <submittedName>
        <fullName evidence="2">BtrH N-terminal domain-containing protein</fullName>
    </submittedName>
</protein>
<dbReference type="RefSeq" id="WP_380225610.1">
    <property type="nucleotide sequence ID" value="NZ_JBHSOF010000013.1"/>
</dbReference>
<accession>A0ABW0X060</accession>
<feature type="domain" description="Butirosin biosynthesis protein H N-terminal" evidence="1">
    <location>
        <begin position="20"/>
        <end position="145"/>
    </location>
</feature>
<proteinExistence type="predicted"/>
<keyword evidence="3" id="KW-1185">Reference proteome</keyword>
<reference evidence="3" key="1">
    <citation type="journal article" date="2019" name="Int. J. Syst. Evol. Microbiol.">
        <title>The Global Catalogue of Microorganisms (GCM) 10K type strain sequencing project: providing services to taxonomists for standard genome sequencing and annotation.</title>
        <authorList>
            <consortium name="The Broad Institute Genomics Platform"/>
            <consortium name="The Broad Institute Genome Sequencing Center for Infectious Disease"/>
            <person name="Wu L."/>
            <person name="Ma J."/>
        </authorList>
    </citation>
    <scope>NUCLEOTIDE SEQUENCE [LARGE SCALE GENOMIC DNA]</scope>
    <source>
        <strain evidence="3">CGMCC 4.1437</strain>
    </source>
</reference>
<organism evidence="2 3">
    <name type="scientific">Kitasatospora misakiensis</name>
    <dbReference type="NCBI Taxonomy" id="67330"/>
    <lineage>
        <taxon>Bacteria</taxon>
        <taxon>Bacillati</taxon>
        <taxon>Actinomycetota</taxon>
        <taxon>Actinomycetes</taxon>
        <taxon>Kitasatosporales</taxon>
        <taxon>Streptomycetaceae</taxon>
        <taxon>Kitasatospora</taxon>
    </lineage>
</organism>
<evidence type="ECO:0000313" key="2">
    <source>
        <dbReference type="EMBL" id="MFC5663907.1"/>
    </source>
</evidence>
<gene>
    <name evidence="2" type="ORF">ACFP3U_13045</name>
</gene>
<dbReference type="Pfam" id="PF14399">
    <property type="entry name" value="BtrH_N"/>
    <property type="match status" value="1"/>
</dbReference>
<dbReference type="Proteomes" id="UP001595975">
    <property type="component" value="Unassembled WGS sequence"/>
</dbReference>